<dbReference type="SUPFAM" id="SSF48695">
    <property type="entry name" value="Multiheme cytochromes"/>
    <property type="match status" value="1"/>
</dbReference>
<dbReference type="AlphaFoldDB" id="E8T5X3"/>
<organism evidence="1 2">
    <name type="scientific">Thermovibrio ammonificans (strain DSM 15698 / JCM 12110 / HB-1)</name>
    <dbReference type="NCBI Taxonomy" id="648996"/>
    <lineage>
        <taxon>Bacteria</taxon>
        <taxon>Pseudomonadati</taxon>
        <taxon>Aquificota</taxon>
        <taxon>Aquificia</taxon>
        <taxon>Desulfurobacteriales</taxon>
        <taxon>Desulfurobacteriaceae</taxon>
        <taxon>Thermovibrio</taxon>
    </lineage>
</organism>
<dbReference type="OrthoDB" id="14020at2"/>
<name>E8T5X3_THEA1</name>
<dbReference type="InterPro" id="IPR010181">
    <property type="entry name" value="CGCAxxGCC_motif"/>
</dbReference>
<dbReference type="Pfam" id="PF09719">
    <property type="entry name" value="C_GCAxxG_C_C"/>
    <property type="match status" value="1"/>
</dbReference>
<keyword evidence="2" id="KW-1185">Reference proteome</keyword>
<protein>
    <submittedName>
        <fullName evidence="1">C_GCAxxG_C_C family protein</fullName>
    </submittedName>
</protein>
<sequence length="184" mass="20461">MELSKVMENVYFIRQTVGELGCQKAEPEKVAELAYNYYWDYNCEYGVITAFNEAAGYPLTYQQVREVSKGLPHRWNAVCGAVTGAFFVLATTLPEEELERGVKELIAFHNETPLPLFKGRRVPELPKVAVGSVLCRDSIVNWCRATGINPRSLERAERCAAITADVAGKCAELVSSLAGQLIRE</sequence>
<dbReference type="RefSeq" id="WP_013537343.1">
    <property type="nucleotide sequence ID" value="NC_014926.1"/>
</dbReference>
<gene>
    <name evidence="1" type="ordered locus">Theam_0585</name>
</gene>
<evidence type="ECO:0000313" key="1">
    <source>
        <dbReference type="EMBL" id="ADU96557.1"/>
    </source>
</evidence>
<dbReference type="STRING" id="648996.Theam_0585"/>
<dbReference type="KEGG" id="tam:Theam_0585"/>
<dbReference type="Proteomes" id="UP000006362">
    <property type="component" value="Chromosome"/>
</dbReference>
<reference evidence="1" key="1">
    <citation type="submission" date="2011-01" db="EMBL/GenBank/DDBJ databases">
        <title>Complete sequence of chromosome of Thermovibrio ammonificans HB-1.</title>
        <authorList>
            <consortium name="US DOE Joint Genome Institute"/>
            <person name="Lucas S."/>
            <person name="Copeland A."/>
            <person name="Lapidus A."/>
            <person name="Cheng J.-F."/>
            <person name="Goodwin L."/>
            <person name="Pitluck S."/>
            <person name="Davenport K."/>
            <person name="Detter J.C."/>
            <person name="Han C."/>
            <person name="Tapia R."/>
            <person name="Land M."/>
            <person name="Hauser L."/>
            <person name="Kyrpides N."/>
            <person name="Ivanova N."/>
            <person name="Ovchinnikova G."/>
            <person name="Vetriani C."/>
            <person name="Woyke T."/>
        </authorList>
    </citation>
    <scope>NUCLEOTIDE SEQUENCE [LARGE SCALE GENOMIC DNA]</scope>
    <source>
        <strain evidence="1">HB-1</strain>
    </source>
</reference>
<accession>E8T5X3</accession>
<dbReference type="eggNOG" id="ENOG5033W8C">
    <property type="taxonomic scope" value="Bacteria"/>
</dbReference>
<dbReference type="EMBL" id="CP002444">
    <property type="protein sequence ID" value="ADU96557.1"/>
    <property type="molecule type" value="Genomic_DNA"/>
</dbReference>
<evidence type="ECO:0000313" key="2">
    <source>
        <dbReference type="Proteomes" id="UP000006362"/>
    </source>
</evidence>
<proteinExistence type="predicted"/>
<dbReference type="InterPro" id="IPR036280">
    <property type="entry name" value="Multihaem_cyt_sf"/>
</dbReference>
<dbReference type="HOGENOM" id="CLU_1467541_0_0_0"/>